<keyword evidence="8" id="KW-1185">Reference proteome</keyword>
<dbReference type="PANTHER" id="PTHR39087:SF2">
    <property type="entry name" value="UPF0104 MEMBRANE PROTEIN MJ1595"/>
    <property type="match status" value="1"/>
</dbReference>
<comment type="subcellular location">
    <subcellularLocation>
        <location evidence="1">Cell membrane</location>
        <topology evidence="1">Multi-pass membrane protein</topology>
    </subcellularLocation>
</comment>
<proteinExistence type="predicted"/>
<name>A0ABT5BYT5_9BACT</name>
<evidence type="ECO:0000313" key="7">
    <source>
        <dbReference type="EMBL" id="MDC0679303.1"/>
    </source>
</evidence>
<dbReference type="PANTHER" id="PTHR39087">
    <property type="entry name" value="UPF0104 MEMBRANE PROTEIN MJ1595"/>
    <property type="match status" value="1"/>
</dbReference>
<accession>A0ABT5BYT5</accession>
<reference evidence="7 8" key="1">
    <citation type="submission" date="2023-01" db="EMBL/GenBank/DDBJ databases">
        <title>Minimal conservation of predation-associated metabolite biosynthetic gene clusters underscores biosynthetic potential of Myxococcota including descriptions for ten novel species: Archangium lansinium sp. nov., Myxococcus landrumus sp. nov., Nannocystis bai.</title>
        <authorList>
            <person name="Ahearne A."/>
            <person name="Stevens C."/>
            <person name="Dowd S."/>
        </authorList>
    </citation>
    <scope>NUCLEOTIDE SEQUENCE [LARGE SCALE GENOMIC DNA]</scope>
    <source>
        <strain evidence="7 8">WIWO2</strain>
    </source>
</reference>
<evidence type="ECO:0000256" key="4">
    <source>
        <dbReference type="ARBA" id="ARBA00022989"/>
    </source>
</evidence>
<evidence type="ECO:0000256" key="6">
    <source>
        <dbReference type="SAM" id="Phobius"/>
    </source>
</evidence>
<evidence type="ECO:0000313" key="8">
    <source>
        <dbReference type="Proteomes" id="UP001217485"/>
    </source>
</evidence>
<gene>
    <name evidence="7" type="ORF">POL72_16285</name>
</gene>
<feature type="transmembrane region" description="Helical" evidence="6">
    <location>
        <begin position="80"/>
        <end position="103"/>
    </location>
</feature>
<evidence type="ECO:0000256" key="2">
    <source>
        <dbReference type="ARBA" id="ARBA00022475"/>
    </source>
</evidence>
<dbReference type="EMBL" id="JAQNDK010000002">
    <property type="protein sequence ID" value="MDC0679303.1"/>
    <property type="molecule type" value="Genomic_DNA"/>
</dbReference>
<evidence type="ECO:0000256" key="1">
    <source>
        <dbReference type="ARBA" id="ARBA00004651"/>
    </source>
</evidence>
<dbReference type="Proteomes" id="UP001217485">
    <property type="component" value="Unassembled WGS sequence"/>
</dbReference>
<dbReference type="Pfam" id="PF03706">
    <property type="entry name" value="LPG_synthase_TM"/>
    <property type="match status" value="1"/>
</dbReference>
<keyword evidence="3 6" id="KW-0812">Transmembrane</keyword>
<sequence>MTAAALVLSGRSSVGPKWLKRLPLLKHALALLGQADPKLARSVPLIVKSGLFQLAIVLLDTATVWVLIRALGETASPTGVFVSFMVSTLLRTISIVPGGLGAFEAASVLTLKVAGVPLAVALAATLLFRGLSFWLPMVPGLVFSRGASRAGARTAT</sequence>
<evidence type="ECO:0000256" key="3">
    <source>
        <dbReference type="ARBA" id="ARBA00022692"/>
    </source>
</evidence>
<evidence type="ECO:0000256" key="5">
    <source>
        <dbReference type="ARBA" id="ARBA00023136"/>
    </source>
</evidence>
<protein>
    <submittedName>
        <fullName evidence="7">Flippase-like domain-containing protein</fullName>
    </submittedName>
</protein>
<dbReference type="NCBIfam" id="TIGR00374">
    <property type="entry name" value="flippase-like domain"/>
    <property type="match status" value="1"/>
</dbReference>
<organism evidence="7 8">
    <name type="scientific">Sorangium atrum</name>
    <dbReference type="NCBI Taxonomy" id="2995308"/>
    <lineage>
        <taxon>Bacteria</taxon>
        <taxon>Pseudomonadati</taxon>
        <taxon>Myxococcota</taxon>
        <taxon>Polyangia</taxon>
        <taxon>Polyangiales</taxon>
        <taxon>Polyangiaceae</taxon>
        <taxon>Sorangium</taxon>
    </lineage>
</organism>
<dbReference type="RefSeq" id="WP_272096268.1">
    <property type="nucleotide sequence ID" value="NZ_JAQNDK010000002.1"/>
</dbReference>
<dbReference type="InterPro" id="IPR022791">
    <property type="entry name" value="L-PG_synthase/AglD"/>
</dbReference>
<keyword evidence="5 6" id="KW-0472">Membrane</keyword>
<keyword evidence="4 6" id="KW-1133">Transmembrane helix</keyword>
<comment type="caution">
    <text evidence="7">The sequence shown here is derived from an EMBL/GenBank/DDBJ whole genome shotgun (WGS) entry which is preliminary data.</text>
</comment>
<feature type="transmembrane region" description="Helical" evidence="6">
    <location>
        <begin position="50"/>
        <end position="68"/>
    </location>
</feature>
<keyword evidence="2" id="KW-1003">Cell membrane</keyword>